<dbReference type="InterPro" id="IPR036388">
    <property type="entry name" value="WH-like_DNA-bd_sf"/>
</dbReference>
<dbReference type="PROSITE" id="PS50043">
    <property type="entry name" value="HTH_LUXR_2"/>
    <property type="match status" value="1"/>
</dbReference>
<dbReference type="InterPro" id="IPR000792">
    <property type="entry name" value="Tscrpt_reg_LuxR_C"/>
</dbReference>
<keyword evidence="2" id="KW-0067">ATP-binding</keyword>
<protein>
    <submittedName>
        <fullName evidence="4">AAA family ATPase</fullName>
    </submittedName>
</protein>
<dbReference type="CDD" id="cd06170">
    <property type="entry name" value="LuxR_C_like"/>
    <property type="match status" value="1"/>
</dbReference>
<dbReference type="InterPro" id="IPR027417">
    <property type="entry name" value="P-loop_NTPase"/>
</dbReference>
<dbReference type="PANTHER" id="PTHR16305">
    <property type="entry name" value="TESTICULAR SOLUBLE ADENYLYL CYCLASE"/>
    <property type="match status" value="1"/>
</dbReference>
<dbReference type="SUPFAM" id="SSF52540">
    <property type="entry name" value="P-loop containing nucleoside triphosphate hydrolases"/>
    <property type="match status" value="1"/>
</dbReference>
<evidence type="ECO:0000256" key="2">
    <source>
        <dbReference type="ARBA" id="ARBA00022840"/>
    </source>
</evidence>
<dbReference type="SUPFAM" id="SSF46894">
    <property type="entry name" value="C-terminal effector domain of the bipartite response regulators"/>
    <property type="match status" value="1"/>
</dbReference>
<accession>A0ABT5ZSL7</accession>
<gene>
    <name evidence="4" type="ORF">P3G67_27120</name>
</gene>
<dbReference type="Proteomes" id="UP001216579">
    <property type="component" value="Unassembled WGS sequence"/>
</dbReference>
<evidence type="ECO:0000256" key="1">
    <source>
        <dbReference type="ARBA" id="ARBA00022741"/>
    </source>
</evidence>
<dbReference type="Gene3D" id="1.10.10.10">
    <property type="entry name" value="Winged helix-like DNA-binding domain superfamily/Winged helix DNA-binding domain"/>
    <property type="match status" value="1"/>
</dbReference>
<comment type="caution">
    <text evidence="4">The sequence shown here is derived from an EMBL/GenBank/DDBJ whole genome shotgun (WGS) entry which is preliminary data.</text>
</comment>
<evidence type="ECO:0000259" key="3">
    <source>
        <dbReference type="PROSITE" id="PS50043"/>
    </source>
</evidence>
<dbReference type="SUPFAM" id="SSF48452">
    <property type="entry name" value="TPR-like"/>
    <property type="match status" value="1"/>
</dbReference>
<dbReference type="PANTHER" id="PTHR16305:SF35">
    <property type="entry name" value="TRANSCRIPTIONAL ACTIVATOR DOMAIN"/>
    <property type="match status" value="1"/>
</dbReference>
<keyword evidence="5" id="KW-1185">Reference proteome</keyword>
<name>A0ABT5ZSL7_9ACTN</name>
<dbReference type="Gene3D" id="3.40.50.300">
    <property type="entry name" value="P-loop containing nucleotide triphosphate hydrolases"/>
    <property type="match status" value="1"/>
</dbReference>
<dbReference type="InterPro" id="IPR041664">
    <property type="entry name" value="AAA_16"/>
</dbReference>
<evidence type="ECO:0000313" key="5">
    <source>
        <dbReference type="Proteomes" id="UP001216579"/>
    </source>
</evidence>
<feature type="domain" description="HTH luxR-type" evidence="3">
    <location>
        <begin position="874"/>
        <end position="939"/>
    </location>
</feature>
<dbReference type="InterPro" id="IPR016032">
    <property type="entry name" value="Sig_transdc_resp-reg_C-effctor"/>
</dbReference>
<keyword evidence="1" id="KW-0547">Nucleotide-binding</keyword>
<dbReference type="EMBL" id="JARJBC010000020">
    <property type="protein sequence ID" value="MDF3292827.1"/>
    <property type="molecule type" value="Genomic_DNA"/>
</dbReference>
<sequence length="941" mass="99447">MPGSLYGREHEQAVLDRLLEGAGDGMSGVLVLRGEPGIGKTALLDHAVATGAAAGMRVIRAAGVEYEAELPYAALHLLLGTGLDRLSALPQPQRQALEGAFGLAPPAVTDRLLTGLAVLSLLSELAEERPLLCVVDDAQWLDRASADALLLAARRLQAEPVALLLAARDGEGGLATAGLPELRLTGLAEPAATELLDARFGRLAAPVRHRVLTEARGNPLALTELPAALAAEPAGVPEVPGAIPLTDRLQVAFHGQVSRLPAATQTLLLLAAAEPGGDLEVLRRAAERLGAGLPDLRPAEEADLVHTVESDPAPRTLAFRHPLLRAAVYRRAPLASRLAAHRALADALARSTDDEAADRRAWHLALAAPAPDETVAAALEQAAVRAHGRGGHAAAAAAIERAARLSPDRDTATRRFALSAEAAIEAGDPARAESLAERAAARLTEPLYDVPVMPGEPGMRDVLAHVRATARFLRGDFPGAYRLLVDGADRAAGSDPRQAARMLMQAFHVAWYLGERELGEVVDGLGRLTHPADDAVTPLVHYLVAATSPLLGRSAVPLPPLAKTVAAAEANGARVPWDVVQVCGASLIHGRDAETYRLAASLAVGCRASGGFGQLPTVLFFLAEAELFHGRHRDALASATEALRIARDTGQRQWTSQLTGFLAYLAAVEGDAEGCRRLGDDALTDTGGSPAMAPGEPWTRWAFGLLDLGAGRAAEALDRLAPLVEGPMRHHVSATRAVPDLVEAAVRLGRAERAREPAERFAGWAALTGQPWAEALALRCRALLADDPADQEACYTKALAAYQEADGPDRPLERARTALLYGEWLRRARRKAEARAPLRAAVETFERLGAGPWAERARTELGATGESAPRTPGRSGAPAGLTPQELQIVRLAARGLSNRDIAAQLFLSPRTVGYHLYKAYPKLGVSSRGELVGWETDLHGR</sequence>
<dbReference type="RefSeq" id="WP_276095845.1">
    <property type="nucleotide sequence ID" value="NZ_JARJBC010000020.1"/>
</dbReference>
<dbReference type="PRINTS" id="PR00038">
    <property type="entry name" value="HTHLUXR"/>
</dbReference>
<dbReference type="Pfam" id="PF13191">
    <property type="entry name" value="AAA_16"/>
    <property type="match status" value="1"/>
</dbReference>
<reference evidence="4 5" key="1">
    <citation type="submission" date="2023-03" db="EMBL/GenBank/DDBJ databases">
        <title>Draft genome sequence of Streptomyces sp. RB6PN23 isolated from peat swamp forest in Thailand.</title>
        <authorList>
            <person name="Klaysubun C."/>
            <person name="Duangmal K."/>
        </authorList>
    </citation>
    <scope>NUCLEOTIDE SEQUENCE [LARGE SCALE GENOMIC DNA]</scope>
    <source>
        <strain evidence="4 5">RB6PN23</strain>
    </source>
</reference>
<dbReference type="Pfam" id="PF00196">
    <property type="entry name" value="GerE"/>
    <property type="match status" value="1"/>
</dbReference>
<dbReference type="SMART" id="SM00421">
    <property type="entry name" value="HTH_LUXR"/>
    <property type="match status" value="1"/>
</dbReference>
<evidence type="ECO:0000313" key="4">
    <source>
        <dbReference type="EMBL" id="MDF3292827.1"/>
    </source>
</evidence>
<dbReference type="InterPro" id="IPR011990">
    <property type="entry name" value="TPR-like_helical_dom_sf"/>
</dbReference>
<proteinExistence type="predicted"/>
<organism evidence="4 5">
    <name type="scientific">Streptomyces silvisoli</name>
    <dbReference type="NCBI Taxonomy" id="3034235"/>
    <lineage>
        <taxon>Bacteria</taxon>
        <taxon>Bacillati</taxon>
        <taxon>Actinomycetota</taxon>
        <taxon>Actinomycetes</taxon>
        <taxon>Kitasatosporales</taxon>
        <taxon>Streptomycetaceae</taxon>
        <taxon>Streptomyces</taxon>
    </lineage>
</organism>